<evidence type="ECO:0000313" key="9">
    <source>
        <dbReference type="EMBL" id="TPX31303.1"/>
    </source>
</evidence>
<evidence type="ECO:0000313" key="10">
    <source>
        <dbReference type="Proteomes" id="UP000319731"/>
    </source>
</evidence>
<comment type="caution">
    <text evidence="9">The sequence shown here is derived from an EMBL/GenBank/DDBJ whole genome shotgun (WGS) entry which is preliminary data.</text>
</comment>
<dbReference type="GO" id="GO:0010008">
    <property type="term" value="C:endosome membrane"/>
    <property type="evidence" value="ECO:0007669"/>
    <property type="project" value="TreeGrafter"/>
</dbReference>
<dbReference type="EC" id="2.7.1.150" evidence="1"/>
<dbReference type="PANTHER" id="PTHR45748:SF7">
    <property type="entry name" value="1-PHOSPHATIDYLINOSITOL 3-PHOSPHATE 5-KINASE-RELATED"/>
    <property type="match status" value="1"/>
</dbReference>
<dbReference type="CDD" id="cd17300">
    <property type="entry name" value="PIPKc_PIKfyve"/>
    <property type="match status" value="1"/>
</dbReference>
<dbReference type="Gene3D" id="3.30.800.10">
    <property type="entry name" value="Phosphatidylinositol Phosphate Kinase II Beta"/>
    <property type="match status" value="1"/>
</dbReference>
<accession>A0A507C1C0</accession>
<dbReference type="GO" id="GO:0000329">
    <property type="term" value="C:fungal-type vacuole membrane"/>
    <property type="evidence" value="ECO:0007669"/>
    <property type="project" value="TreeGrafter"/>
</dbReference>
<feature type="region of interest" description="Disordered" evidence="7">
    <location>
        <begin position="173"/>
        <end position="194"/>
    </location>
</feature>
<keyword evidence="2 6" id="KW-0808">Transferase</keyword>
<feature type="region of interest" description="Disordered" evidence="7">
    <location>
        <begin position="132"/>
        <end position="158"/>
    </location>
</feature>
<dbReference type="InterPro" id="IPR002423">
    <property type="entry name" value="Cpn60/GroEL/TCP-1"/>
</dbReference>
<keyword evidence="5 6" id="KW-0067">ATP-binding</keyword>
<feature type="domain" description="PIPK" evidence="8">
    <location>
        <begin position="1119"/>
        <end position="1438"/>
    </location>
</feature>
<dbReference type="GeneID" id="42006540"/>
<keyword evidence="4 6" id="KW-0418">Kinase</keyword>
<protein>
    <recommendedName>
        <fullName evidence="1">1-phosphatidylinositol-3-phosphate 5-kinase</fullName>
        <ecNumber evidence="1">2.7.1.150</ecNumber>
    </recommendedName>
</protein>
<evidence type="ECO:0000256" key="4">
    <source>
        <dbReference type="ARBA" id="ARBA00022777"/>
    </source>
</evidence>
<dbReference type="GO" id="GO:0000285">
    <property type="term" value="F:1-phosphatidylinositol-3-phosphate 5-kinase activity"/>
    <property type="evidence" value="ECO:0007669"/>
    <property type="project" value="UniProtKB-EC"/>
</dbReference>
<dbReference type="GO" id="GO:0005524">
    <property type="term" value="F:ATP binding"/>
    <property type="evidence" value="ECO:0007669"/>
    <property type="project" value="UniProtKB-UniRule"/>
</dbReference>
<dbReference type="PANTHER" id="PTHR45748">
    <property type="entry name" value="1-PHOSPHATIDYLINOSITOL 3-PHOSPHATE 5-KINASE-RELATED"/>
    <property type="match status" value="1"/>
</dbReference>
<sequence length="1452" mass="164291">MNTIRRLRSREFWMEDAKLNAMAAISLFQFSEESTIVASVDKICVFCQGKDEDPVPSYADAYDRRGIDDDRMSLSDLSVRGLDYPNHDLALAHEENWSIQRHHRGSPSTTLTRRGSDARVLERELHEALYESSSLKYPSDVERQTDDESDEDDDDEEEINPAAVGIANALSTSGIDFRPGHARKKSDTGRGGVPASLKHLIQRLEAEGSEMPASSGGLVTRRPTLHRIRRPASTIQINAVAVNHLKALLSQVLHEFHIGNPAEWEPVFINLMLKVSESLHPDVKSGDSPDPNTYVKIKRIPGGLPSDSMYIDGVVFSKSVPHKLMPVPIANPQILLLAFALEYRPVEAAETVDLSIEAVVSQEKEHAQKLIARILTLKPDLVLVERGVSRYSMEYLLEARVTVIANVKPSVMESIARSTQADIVTFEKLAQSPRLGTCRLFRMQTYFHPDIPRHRKSFLLFEGARKEVGCTLVLRGRPADELGEIKTLARFMIQVAYNLRLETSLLQDEFALLPTSVASVAPAPVIEDENTNTRSKKSALEKSIQVYEKTILSSSPNVIIPPPYTLSKQRELAARTPSHRNVGASSPLPPLAPISIRPGMENGHHEIDELTLSPFDYQSIIVLRSTSGGALTTPCHPPEYQTFDYYGESDIPLGRYIERVYMLSSYLCRCERPWLNHVRSYAHGEGKVNVILQTLACPIAGMDESILMWSECRICHASTQPVPMSEDTWAFSFGKYLELTFYHTGIPCRANLCPHDIHRCHVRWFAYRGLGIKVEYSRIDLYEVIFPSMKLEWDARVHEQNKEEDRDALHTRIDRLYASIRKRFQSLLDHDREHNQTTQNIHQFKERRSQILSLQRQAAGDRRHMLQVLQRAFTNSAKDDTFALSVVYHELLSNVTRWDAIFAKIFGISLTPNEKRSLAITNSSKLAVTIPPPLPPRETQTDMLPVLGTSPSREAMDVFLKAHALPDPANLEVVELKDWTPKHFKDPSTKRFLHNTDAIDQVLLVAPSDIFPMTQEVLAPTPFLPVNVLDALDTKTPASKAPLGERHFFVPSGCITESIADERIGGPQFEWTVPRDDELEEFDEETHGDEDESAGITGQLQYPWSPFEHVHPDSPVILREDEPSSIIAFTLRSKQYQAALAAMRSGASVNAEGEKPICVEFDDIGGEAGKLPDGSQVKFNCQVFYAEEFEELRAACGIEKLYIESLARCFKYDSSGGKSRMLFLKTRDTRFMIKQLNRAEREAFEHFAPMYLEHMSRAANTKLPTALAKIFGFYTIKIKHTLTNKSTRLDLFVMEDLFFGREDIKVFDLKGSEWNRHVQSTGKRGEVFLDLNFVEYIYESPLFLREHSKRMLRACVFNDTIFLSKQGVMDYSLLVGVDQKRQELVVGIVDFIRTFTWDKRLESVVKESGLLGGGGKQPTIVKPKVYKKRFRNSMESYFLCVPDKHAVSTYLN</sequence>
<dbReference type="RefSeq" id="XP_031022762.1">
    <property type="nucleotide sequence ID" value="XM_031171243.1"/>
</dbReference>
<dbReference type="OrthoDB" id="158357at2759"/>
<dbReference type="EMBL" id="QEAO01000047">
    <property type="protein sequence ID" value="TPX31303.1"/>
    <property type="molecule type" value="Genomic_DNA"/>
</dbReference>
<dbReference type="InterPro" id="IPR002498">
    <property type="entry name" value="PInositol-4-P-4/5-kinase_core"/>
</dbReference>
<evidence type="ECO:0000256" key="6">
    <source>
        <dbReference type="PROSITE-ProRule" id="PRU00781"/>
    </source>
</evidence>
<dbReference type="SMART" id="SM00330">
    <property type="entry name" value="PIPKc"/>
    <property type="match status" value="1"/>
</dbReference>
<dbReference type="InterPro" id="IPR027484">
    <property type="entry name" value="PInositol-4-P-5-kinase_N"/>
</dbReference>
<dbReference type="InterPro" id="IPR044769">
    <property type="entry name" value="PIKfyve_PIPKc"/>
</dbReference>
<proteinExistence type="predicted"/>
<dbReference type="InterPro" id="IPR027409">
    <property type="entry name" value="GroEL-like_apical_dom_sf"/>
</dbReference>
<dbReference type="Pfam" id="PF01504">
    <property type="entry name" value="PIP5K"/>
    <property type="match status" value="1"/>
</dbReference>
<dbReference type="InterPro" id="IPR027483">
    <property type="entry name" value="PInositol-4-P-4/5-kinase_C_sf"/>
</dbReference>
<dbReference type="Gene3D" id="3.50.7.10">
    <property type="entry name" value="GroEL"/>
    <property type="match status" value="1"/>
</dbReference>
<dbReference type="FunFam" id="3.30.810.10:FF:000001">
    <property type="entry name" value="1-phosphatidylinositol 3-phosphate 5-kinase FAB1"/>
    <property type="match status" value="1"/>
</dbReference>
<feature type="compositionally biased region" description="Acidic residues" evidence="7">
    <location>
        <begin position="147"/>
        <end position="158"/>
    </location>
</feature>
<evidence type="ECO:0000256" key="2">
    <source>
        <dbReference type="ARBA" id="ARBA00022679"/>
    </source>
</evidence>
<name>A0A507C1C0_9FUNG</name>
<keyword evidence="10" id="KW-1185">Reference proteome</keyword>
<dbReference type="STRING" id="1806994.A0A507C1C0"/>
<dbReference type="FunFam" id="3.50.7.10:FF:000007">
    <property type="entry name" value="1-phosphatidylinositol 3-phosphate 5-kinase isoform X1"/>
    <property type="match status" value="1"/>
</dbReference>
<gene>
    <name evidence="9" type="ORF">SmJEL517_g05317</name>
</gene>
<dbReference type="PROSITE" id="PS51455">
    <property type="entry name" value="PIPK"/>
    <property type="match status" value="1"/>
</dbReference>
<evidence type="ECO:0000259" key="8">
    <source>
        <dbReference type="PROSITE" id="PS51455"/>
    </source>
</evidence>
<dbReference type="SUPFAM" id="SSF52029">
    <property type="entry name" value="GroEL apical domain-like"/>
    <property type="match status" value="1"/>
</dbReference>
<evidence type="ECO:0000256" key="5">
    <source>
        <dbReference type="ARBA" id="ARBA00022840"/>
    </source>
</evidence>
<dbReference type="Gene3D" id="3.30.810.10">
    <property type="entry name" value="2-Layer Sandwich"/>
    <property type="match status" value="1"/>
</dbReference>
<reference evidence="9 10" key="1">
    <citation type="journal article" date="2019" name="Sci. Rep.">
        <title>Comparative genomics of chytrid fungi reveal insights into the obligate biotrophic and pathogenic lifestyle of Synchytrium endobioticum.</title>
        <authorList>
            <person name="van de Vossenberg B.T.L.H."/>
            <person name="Warris S."/>
            <person name="Nguyen H.D.T."/>
            <person name="van Gent-Pelzer M.P.E."/>
            <person name="Joly D.L."/>
            <person name="van de Geest H.C."/>
            <person name="Bonants P.J.M."/>
            <person name="Smith D.S."/>
            <person name="Levesque C.A."/>
            <person name="van der Lee T.A.J."/>
        </authorList>
    </citation>
    <scope>NUCLEOTIDE SEQUENCE [LARGE SCALE GENOMIC DNA]</scope>
    <source>
        <strain evidence="9 10">JEL517</strain>
    </source>
</reference>
<dbReference type="Proteomes" id="UP000319731">
    <property type="component" value="Unassembled WGS sequence"/>
</dbReference>
<dbReference type="Pfam" id="PF00118">
    <property type="entry name" value="Cpn60_TCP1"/>
    <property type="match status" value="1"/>
</dbReference>
<evidence type="ECO:0000256" key="1">
    <source>
        <dbReference type="ARBA" id="ARBA00012009"/>
    </source>
</evidence>
<keyword evidence="3 6" id="KW-0547">Nucleotide-binding</keyword>
<evidence type="ECO:0000256" key="3">
    <source>
        <dbReference type="ARBA" id="ARBA00022741"/>
    </source>
</evidence>
<organism evidence="9 10">
    <name type="scientific">Synchytrium microbalum</name>
    <dbReference type="NCBI Taxonomy" id="1806994"/>
    <lineage>
        <taxon>Eukaryota</taxon>
        <taxon>Fungi</taxon>
        <taxon>Fungi incertae sedis</taxon>
        <taxon>Chytridiomycota</taxon>
        <taxon>Chytridiomycota incertae sedis</taxon>
        <taxon>Chytridiomycetes</taxon>
        <taxon>Synchytriales</taxon>
        <taxon>Synchytriaceae</taxon>
        <taxon>Synchytrium</taxon>
    </lineage>
</organism>
<dbReference type="CDD" id="cd03334">
    <property type="entry name" value="Fab1_TCP"/>
    <property type="match status" value="1"/>
</dbReference>
<dbReference type="GO" id="GO:0046854">
    <property type="term" value="P:phosphatidylinositol phosphate biosynthetic process"/>
    <property type="evidence" value="ECO:0007669"/>
    <property type="project" value="TreeGrafter"/>
</dbReference>
<dbReference type="SUPFAM" id="SSF56104">
    <property type="entry name" value="SAICAR synthase-like"/>
    <property type="match status" value="1"/>
</dbReference>
<evidence type="ECO:0000256" key="7">
    <source>
        <dbReference type="SAM" id="MobiDB-lite"/>
    </source>
</evidence>